<dbReference type="Proteomes" id="UP000826656">
    <property type="component" value="Unassembled WGS sequence"/>
</dbReference>
<dbReference type="InterPro" id="IPR018289">
    <property type="entry name" value="MULE_transposase_dom"/>
</dbReference>
<evidence type="ECO:0000256" key="1">
    <source>
        <dbReference type="ARBA" id="ARBA00022723"/>
    </source>
</evidence>
<proteinExistence type="predicted"/>
<sequence>MEEEIVILVQHSGGWDNEHNFNNFIVDGLTLKESSNLDTILDEITKILGIYASMDTIEIKYSVKQNYTPMKIYNNRSLRWYLDLKRKSCFTDFPLCITLKEKNCDEILSNSIPNNSTSNSSQDMQLVQRVQLTQSLMPIHGNYSRDEIEIDEDGIIDNRFHKYIKEGQLYMKKEILQDVVNHIAIKENFQFKVKRSSSTRYYLVCVDDQCSWHATSKFVGGLITSNVDDPKTIYTPADIQRDIRKQYGVDLNYMKAWRAKEKALEILRGKPRDSYRKLPSYLYMVRHTNPGSVTRLEKAEDGRFLYAYVALYASIKGWEYCMPVVVVDGSFLKAAYRGTILTACTQDAAGKILPLAFAVVDSENDASWKWFLERIRETYGTREGMSIVSDRHESILNATSVVYPGVPHCVCLYHLWGNVKKNFRKHHKILRKIFFAMANAYTIEEFDQYMAETYRIDKRVKEYLFDIGYHRWSIAHSNVNRFMVMTSNIAESVNAADKEARDLPIYDLLDYLMKMIGRWNNTNRNEAIATGTTLSTKYEDLMREKMKESQGMTVTPSTEYLYTVYDSGRRHVVNMREKICTCRRFQMDVMPCKHALAIVRKYYMNEYEYCSIYYKKNNLLNTYEVPVYPIPDESIWEIPPDVIADIVLPPKGKIKPGRPQKIRHKNSGESRRKKSRITCGLCGQQDHNRQTCRNIPQAA</sequence>
<name>A0ABQ7UDF2_SOLTU</name>
<dbReference type="EMBL" id="JAIVGD010000023">
    <property type="protein sequence ID" value="KAH0744287.1"/>
    <property type="molecule type" value="Genomic_DNA"/>
</dbReference>
<evidence type="ECO:0000313" key="7">
    <source>
        <dbReference type="EMBL" id="KAH0744287.1"/>
    </source>
</evidence>
<dbReference type="InterPro" id="IPR007527">
    <property type="entry name" value="Znf_SWIM"/>
</dbReference>
<keyword evidence="1" id="KW-0479">Metal-binding</keyword>
<evidence type="ECO:0000313" key="8">
    <source>
        <dbReference type="Proteomes" id="UP000826656"/>
    </source>
</evidence>
<protein>
    <recommendedName>
        <fullName evidence="6">SWIM-type domain-containing protein</fullName>
    </recommendedName>
</protein>
<evidence type="ECO:0000259" key="6">
    <source>
        <dbReference type="PROSITE" id="PS50966"/>
    </source>
</evidence>
<dbReference type="PANTHER" id="PTHR31973">
    <property type="entry name" value="POLYPROTEIN, PUTATIVE-RELATED"/>
    <property type="match status" value="1"/>
</dbReference>
<dbReference type="PANTHER" id="PTHR31973:SF113">
    <property type="entry name" value="PROTEIN FAR1-RELATED SEQUENCE 5-LIKE"/>
    <property type="match status" value="1"/>
</dbReference>
<dbReference type="InterPro" id="IPR006564">
    <property type="entry name" value="Znf_PMZ"/>
</dbReference>
<evidence type="ECO:0000256" key="2">
    <source>
        <dbReference type="ARBA" id="ARBA00022771"/>
    </source>
</evidence>
<accession>A0ABQ7UDF2</accession>
<gene>
    <name evidence="7" type="ORF">KY290_032280</name>
</gene>
<comment type="caution">
    <text evidence="7">The sequence shown here is derived from an EMBL/GenBank/DDBJ whole genome shotgun (WGS) entry which is preliminary data.</text>
</comment>
<evidence type="ECO:0000256" key="3">
    <source>
        <dbReference type="ARBA" id="ARBA00022833"/>
    </source>
</evidence>
<dbReference type="PROSITE" id="PS50966">
    <property type="entry name" value="ZF_SWIM"/>
    <property type="match status" value="1"/>
</dbReference>
<reference evidence="7 8" key="1">
    <citation type="journal article" date="2021" name="bioRxiv">
        <title>Chromosome-scale and haplotype-resolved genome assembly of a tetraploid potato cultivar.</title>
        <authorList>
            <person name="Sun H."/>
            <person name="Jiao W.-B."/>
            <person name="Krause K."/>
            <person name="Campoy J.A."/>
            <person name="Goel M."/>
            <person name="Folz-Donahue K."/>
            <person name="Kukat C."/>
            <person name="Huettel B."/>
            <person name="Schneeberger K."/>
        </authorList>
    </citation>
    <scope>NUCLEOTIDE SEQUENCE [LARGE SCALE GENOMIC DNA]</scope>
    <source>
        <strain evidence="7">SolTubOtavaFocal</strain>
        <tissue evidence="7">Leaves</tissue>
    </source>
</reference>
<dbReference type="SMART" id="SM00575">
    <property type="entry name" value="ZnF_PMZ"/>
    <property type="match status" value="1"/>
</dbReference>
<organism evidence="7 8">
    <name type="scientific">Solanum tuberosum</name>
    <name type="common">Potato</name>
    <dbReference type="NCBI Taxonomy" id="4113"/>
    <lineage>
        <taxon>Eukaryota</taxon>
        <taxon>Viridiplantae</taxon>
        <taxon>Streptophyta</taxon>
        <taxon>Embryophyta</taxon>
        <taxon>Tracheophyta</taxon>
        <taxon>Spermatophyta</taxon>
        <taxon>Magnoliopsida</taxon>
        <taxon>eudicotyledons</taxon>
        <taxon>Gunneridae</taxon>
        <taxon>Pentapetalae</taxon>
        <taxon>asterids</taxon>
        <taxon>lamiids</taxon>
        <taxon>Solanales</taxon>
        <taxon>Solanaceae</taxon>
        <taxon>Solanoideae</taxon>
        <taxon>Solaneae</taxon>
        <taxon>Solanum</taxon>
    </lineage>
</organism>
<evidence type="ECO:0000256" key="5">
    <source>
        <dbReference type="SAM" id="MobiDB-lite"/>
    </source>
</evidence>
<dbReference type="Pfam" id="PF10551">
    <property type="entry name" value="MULE"/>
    <property type="match status" value="1"/>
</dbReference>
<evidence type="ECO:0000256" key="4">
    <source>
        <dbReference type="PROSITE-ProRule" id="PRU00325"/>
    </source>
</evidence>
<keyword evidence="2 4" id="KW-0863">Zinc-finger</keyword>
<feature type="domain" description="SWIM-type" evidence="6">
    <location>
        <begin position="562"/>
        <end position="603"/>
    </location>
</feature>
<keyword evidence="3" id="KW-0862">Zinc</keyword>
<feature type="region of interest" description="Disordered" evidence="5">
    <location>
        <begin position="653"/>
        <end position="675"/>
    </location>
</feature>
<keyword evidence="8" id="KW-1185">Reference proteome</keyword>
<dbReference type="Pfam" id="PF04434">
    <property type="entry name" value="SWIM"/>
    <property type="match status" value="1"/>
</dbReference>